<reference evidence="11 12" key="1">
    <citation type="journal article" date="2022" name="Nat. Genet.">
        <title>Improved pea reference genome and pan-genome highlight genomic features and evolutionary characteristics.</title>
        <authorList>
            <person name="Yang T."/>
            <person name="Liu R."/>
            <person name="Luo Y."/>
            <person name="Hu S."/>
            <person name="Wang D."/>
            <person name="Wang C."/>
            <person name="Pandey M.K."/>
            <person name="Ge S."/>
            <person name="Xu Q."/>
            <person name="Li N."/>
            <person name="Li G."/>
            <person name="Huang Y."/>
            <person name="Saxena R.K."/>
            <person name="Ji Y."/>
            <person name="Li M."/>
            <person name="Yan X."/>
            <person name="He Y."/>
            <person name="Liu Y."/>
            <person name="Wang X."/>
            <person name="Xiang C."/>
            <person name="Varshney R.K."/>
            <person name="Ding H."/>
            <person name="Gao S."/>
            <person name="Zong X."/>
        </authorList>
    </citation>
    <scope>NUCLEOTIDE SEQUENCE [LARGE SCALE GENOMIC DNA]</scope>
    <source>
        <strain evidence="11 12">cv. Zhongwan 6</strain>
    </source>
</reference>
<dbReference type="GO" id="GO:0000978">
    <property type="term" value="F:RNA polymerase II cis-regulatory region sequence-specific DNA binding"/>
    <property type="evidence" value="ECO:0007669"/>
    <property type="project" value="TreeGrafter"/>
</dbReference>
<dbReference type="Gene3D" id="1.10.10.10">
    <property type="entry name" value="Winged helix-like DNA-binding domain superfamily/Winged helix DNA-binding domain"/>
    <property type="match status" value="1"/>
</dbReference>
<sequence>MMFSDPTTDTIVSWSSTNRSFVVWNQPDFSKELLPIFFKHNKFSSFVRQLNTYGFRKVGQEQWEFTNEDFVKDLPNLMKNIHMRRPYFSHYVPNTHSQRATTSGVSVAAAPLTESERWNFKAQIEKIRHEKEQLLIERQRQQEEWNQNEMHLHYSKDRLQQLELNQQSLLSSVGQVLPKSVEEASLR</sequence>
<keyword evidence="5" id="KW-0346">Stress response</keyword>
<comment type="similarity">
    <text evidence="9">Belongs to the HSF family.</text>
</comment>
<dbReference type="GO" id="GO:0006357">
    <property type="term" value="P:regulation of transcription by RNA polymerase II"/>
    <property type="evidence" value="ECO:0007669"/>
    <property type="project" value="TreeGrafter"/>
</dbReference>
<dbReference type="Gramene" id="Psat04G0178200-T1">
    <property type="protein sequence ID" value="KAI5416906.1"/>
    <property type="gene ID" value="KIW84_041782"/>
</dbReference>
<evidence type="ECO:0000256" key="3">
    <source>
        <dbReference type="ARBA" id="ARBA00022553"/>
    </source>
</evidence>
<evidence type="ECO:0000256" key="6">
    <source>
        <dbReference type="ARBA" id="ARBA00023125"/>
    </source>
</evidence>
<evidence type="ECO:0000256" key="4">
    <source>
        <dbReference type="ARBA" id="ARBA00023015"/>
    </source>
</evidence>
<dbReference type="AlphaFoldDB" id="A0A9D4X9I1"/>
<dbReference type="Proteomes" id="UP001058974">
    <property type="component" value="Chromosome 4"/>
</dbReference>
<keyword evidence="6" id="KW-0238">DNA-binding</keyword>
<dbReference type="FunFam" id="1.10.10.10:FF:000037">
    <property type="entry name" value="Heat stress transcription factor B-4"/>
    <property type="match status" value="1"/>
</dbReference>
<evidence type="ECO:0000256" key="2">
    <source>
        <dbReference type="ARBA" id="ARBA00011233"/>
    </source>
</evidence>
<evidence type="ECO:0000256" key="5">
    <source>
        <dbReference type="ARBA" id="ARBA00023016"/>
    </source>
</evidence>
<dbReference type="GO" id="GO:0003700">
    <property type="term" value="F:DNA-binding transcription factor activity"/>
    <property type="evidence" value="ECO:0007669"/>
    <property type="project" value="InterPro"/>
</dbReference>
<gene>
    <name evidence="11" type="ORF">KIW84_041782</name>
</gene>
<keyword evidence="8" id="KW-0539">Nucleus</keyword>
<keyword evidence="3" id="KW-0597">Phosphoprotein</keyword>
<evidence type="ECO:0000256" key="9">
    <source>
        <dbReference type="RuleBase" id="RU004020"/>
    </source>
</evidence>
<dbReference type="InterPro" id="IPR036390">
    <property type="entry name" value="WH_DNA-bd_sf"/>
</dbReference>
<dbReference type="SMART" id="SM00415">
    <property type="entry name" value="HSF"/>
    <property type="match status" value="1"/>
</dbReference>
<dbReference type="Pfam" id="PF00447">
    <property type="entry name" value="HSF_DNA-bind"/>
    <property type="match status" value="1"/>
</dbReference>
<dbReference type="SUPFAM" id="SSF46785">
    <property type="entry name" value="Winged helix' DNA-binding domain"/>
    <property type="match status" value="1"/>
</dbReference>
<dbReference type="GO" id="GO:0005634">
    <property type="term" value="C:nucleus"/>
    <property type="evidence" value="ECO:0007669"/>
    <property type="project" value="UniProtKB-SubCell"/>
</dbReference>
<dbReference type="PRINTS" id="PR00056">
    <property type="entry name" value="HSFDOMAIN"/>
</dbReference>
<evidence type="ECO:0000256" key="1">
    <source>
        <dbReference type="ARBA" id="ARBA00004123"/>
    </source>
</evidence>
<dbReference type="EMBL" id="JAMSHJ010000004">
    <property type="protein sequence ID" value="KAI5416906.1"/>
    <property type="molecule type" value="Genomic_DNA"/>
</dbReference>
<evidence type="ECO:0000313" key="11">
    <source>
        <dbReference type="EMBL" id="KAI5416906.1"/>
    </source>
</evidence>
<keyword evidence="7" id="KW-0804">Transcription</keyword>
<comment type="subunit">
    <text evidence="2">Homotrimer.</text>
</comment>
<accession>A0A9D4X9I1</accession>
<feature type="domain" description="HSF-type DNA-binding" evidence="10">
    <location>
        <begin position="2"/>
        <end position="84"/>
    </location>
</feature>
<organism evidence="11 12">
    <name type="scientific">Pisum sativum</name>
    <name type="common">Garden pea</name>
    <name type="synonym">Lathyrus oleraceus</name>
    <dbReference type="NCBI Taxonomy" id="3888"/>
    <lineage>
        <taxon>Eukaryota</taxon>
        <taxon>Viridiplantae</taxon>
        <taxon>Streptophyta</taxon>
        <taxon>Embryophyta</taxon>
        <taxon>Tracheophyta</taxon>
        <taxon>Spermatophyta</taxon>
        <taxon>Magnoliopsida</taxon>
        <taxon>eudicotyledons</taxon>
        <taxon>Gunneridae</taxon>
        <taxon>Pentapetalae</taxon>
        <taxon>rosids</taxon>
        <taxon>fabids</taxon>
        <taxon>Fabales</taxon>
        <taxon>Fabaceae</taxon>
        <taxon>Papilionoideae</taxon>
        <taxon>50 kb inversion clade</taxon>
        <taxon>NPAAA clade</taxon>
        <taxon>Hologalegina</taxon>
        <taxon>IRL clade</taxon>
        <taxon>Fabeae</taxon>
        <taxon>Lathyrus</taxon>
    </lineage>
</organism>
<dbReference type="GO" id="GO:0034605">
    <property type="term" value="P:cellular response to heat"/>
    <property type="evidence" value="ECO:0007669"/>
    <property type="project" value="TreeGrafter"/>
</dbReference>
<protein>
    <recommendedName>
        <fullName evidence="10">HSF-type DNA-binding domain-containing protein</fullName>
    </recommendedName>
</protein>
<keyword evidence="12" id="KW-1185">Reference proteome</keyword>
<keyword evidence="4" id="KW-0805">Transcription regulation</keyword>
<dbReference type="PANTHER" id="PTHR10015">
    <property type="entry name" value="HEAT SHOCK TRANSCRIPTION FACTOR"/>
    <property type="match status" value="1"/>
</dbReference>
<comment type="caution">
    <text evidence="11">The sequence shown here is derived from an EMBL/GenBank/DDBJ whole genome shotgun (WGS) entry which is preliminary data.</text>
</comment>
<evidence type="ECO:0000256" key="7">
    <source>
        <dbReference type="ARBA" id="ARBA00023163"/>
    </source>
</evidence>
<evidence type="ECO:0000259" key="10">
    <source>
        <dbReference type="SMART" id="SM00415"/>
    </source>
</evidence>
<dbReference type="InterPro" id="IPR036388">
    <property type="entry name" value="WH-like_DNA-bd_sf"/>
</dbReference>
<evidence type="ECO:0000256" key="8">
    <source>
        <dbReference type="ARBA" id="ARBA00023242"/>
    </source>
</evidence>
<dbReference type="PANTHER" id="PTHR10015:SF161">
    <property type="entry name" value="HEAT STRESS TRANSCRIPTION FACTOR A-4A"/>
    <property type="match status" value="1"/>
</dbReference>
<name>A0A9D4X9I1_PEA</name>
<comment type="subcellular location">
    <subcellularLocation>
        <location evidence="1">Nucleus</location>
    </subcellularLocation>
</comment>
<evidence type="ECO:0000313" key="12">
    <source>
        <dbReference type="Proteomes" id="UP001058974"/>
    </source>
</evidence>
<proteinExistence type="inferred from homology"/>
<dbReference type="InterPro" id="IPR000232">
    <property type="entry name" value="HSF_DNA-bd"/>
</dbReference>